<feature type="repeat" description="ANK" evidence="1">
    <location>
        <begin position="93"/>
        <end position="125"/>
    </location>
</feature>
<dbReference type="InterPro" id="IPR002110">
    <property type="entry name" value="Ankyrin_rpt"/>
</dbReference>
<dbReference type="Pfam" id="PF12796">
    <property type="entry name" value="Ank_2"/>
    <property type="match status" value="1"/>
</dbReference>
<dbReference type="InterPro" id="IPR036770">
    <property type="entry name" value="Ankyrin_rpt-contain_sf"/>
</dbReference>
<keyword evidence="1" id="KW-0040">ANK repeat</keyword>
<dbReference type="Gene3D" id="1.25.40.20">
    <property type="entry name" value="Ankyrin repeat-containing domain"/>
    <property type="match status" value="1"/>
</dbReference>
<accession>A0A2W5N2V3</accession>
<reference evidence="2 3" key="1">
    <citation type="submission" date="2017-08" db="EMBL/GenBank/DDBJ databases">
        <title>Infants hospitalized years apart are colonized by the same room-sourced microbial strains.</title>
        <authorList>
            <person name="Brooks B."/>
            <person name="Olm M.R."/>
            <person name="Firek B.A."/>
            <person name="Baker R."/>
            <person name="Thomas B.C."/>
            <person name="Morowitz M.J."/>
            <person name="Banfield J.F."/>
        </authorList>
    </citation>
    <scope>NUCLEOTIDE SEQUENCE [LARGE SCALE GENOMIC DNA]</scope>
    <source>
        <strain evidence="2">S2_005_002_R2_29</strain>
    </source>
</reference>
<dbReference type="PROSITE" id="PS50088">
    <property type="entry name" value="ANK_REPEAT"/>
    <property type="match status" value="1"/>
</dbReference>
<evidence type="ECO:0000313" key="2">
    <source>
        <dbReference type="EMBL" id="PZQ47716.1"/>
    </source>
</evidence>
<dbReference type="Proteomes" id="UP000249417">
    <property type="component" value="Unassembled WGS sequence"/>
</dbReference>
<dbReference type="AlphaFoldDB" id="A0A2W5N2V3"/>
<proteinExistence type="predicted"/>
<dbReference type="SUPFAM" id="SSF48403">
    <property type="entry name" value="Ankyrin repeat"/>
    <property type="match status" value="1"/>
</dbReference>
<organism evidence="2 3">
    <name type="scientific">Micavibrio aeruginosavorus</name>
    <dbReference type="NCBI Taxonomy" id="349221"/>
    <lineage>
        <taxon>Bacteria</taxon>
        <taxon>Pseudomonadati</taxon>
        <taxon>Bdellovibrionota</taxon>
        <taxon>Bdellovibrionia</taxon>
        <taxon>Bdellovibrionales</taxon>
        <taxon>Pseudobdellovibrionaceae</taxon>
        <taxon>Micavibrio</taxon>
    </lineage>
</organism>
<gene>
    <name evidence="2" type="ORF">DI551_02840</name>
</gene>
<sequence length="177" mass="19301">MKGVKGVSFGVRFYRRAGMKTGAKDAGRSDVANTIEAIDELEQAMTTQSPSMISDIPEQTISRQPLHPDQELTAPKADIAQHTVNTSAPPAGLKEKALWMAAKEGDCYAIRLLVMDGADLDARDPQGRTAVNIATQYNRKEALKTLLAAKEMRTMAKLGELPQTSFFKKFDKSKTGS</sequence>
<dbReference type="EMBL" id="QFQB01000010">
    <property type="protein sequence ID" value="PZQ47716.1"/>
    <property type="molecule type" value="Genomic_DNA"/>
</dbReference>
<protein>
    <submittedName>
        <fullName evidence="2">Uncharacterized protein</fullName>
    </submittedName>
</protein>
<comment type="caution">
    <text evidence="2">The sequence shown here is derived from an EMBL/GenBank/DDBJ whole genome shotgun (WGS) entry which is preliminary data.</text>
</comment>
<evidence type="ECO:0000313" key="3">
    <source>
        <dbReference type="Proteomes" id="UP000249417"/>
    </source>
</evidence>
<evidence type="ECO:0000256" key="1">
    <source>
        <dbReference type="PROSITE-ProRule" id="PRU00023"/>
    </source>
</evidence>
<name>A0A2W5N2V3_9BACT</name>